<evidence type="ECO:0000313" key="1">
    <source>
        <dbReference type="EMBL" id="RAW59090.1"/>
    </source>
</evidence>
<name>A0A329UD88_9FIRM</name>
<gene>
    <name evidence="1" type="ORF">C4N24_04705</name>
</gene>
<proteinExistence type="predicted"/>
<dbReference type="InterPro" id="IPR038690">
    <property type="entry name" value="NusG_2_sf"/>
</dbReference>
<dbReference type="AlphaFoldDB" id="A0A329UD88"/>
<dbReference type="Proteomes" id="UP000251281">
    <property type="component" value="Unassembled WGS sequence"/>
</dbReference>
<sequence>MSIKQKNSDTAAPKGSAWKKNVIFALVVLALAAGVFLAVRAQHPAKGSGLQAVVDFGDGVTETLTLAQDHDYLYEVGDYVVHLQVKDGVIAFLDSQCPDHVCEQFGWLDKDGAWAACVPAGVYVVVEPTADADSK</sequence>
<dbReference type="EMBL" id="PRLD01000003">
    <property type="protein sequence ID" value="RAW59090.1"/>
    <property type="molecule type" value="Genomic_DNA"/>
</dbReference>
<dbReference type="Pfam" id="PF07009">
    <property type="entry name" value="NusG_II"/>
    <property type="match status" value="1"/>
</dbReference>
<dbReference type="CDD" id="cd09846">
    <property type="entry name" value="DUF1312"/>
    <property type="match status" value="1"/>
</dbReference>
<comment type="caution">
    <text evidence="1">The sequence shown here is derived from an EMBL/GenBank/DDBJ whole genome shotgun (WGS) entry which is preliminary data.</text>
</comment>
<reference evidence="1 2" key="1">
    <citation type="submission" date="2018-02" db="EMBL/GenBank/DDBJ databases">
        <title>Complete genome sequencing of Faecalibacterium prausnitzii strains isolated from the human gut.</title>
        <authorList>
            <person name="Fitzgerald B.C."/>
            <person name="Shkoporov A.N."/>
            <person name="Ross P.R."/>
            <person name="Hill C."/>
        </authorList>
    </citation>
    <scope>NUCLEOTIDE SEQUENCE [LARGE SCALE GENOMIC DNA]</scope>
    <source>
        <strain evidence="1 2">APC923/51-1</strain>
    </source>
</reference>
<organism evidence="1 2">
    <name type="scientific">Faecalibacterium prausnitzii</name>
    <dbReference type="NCBI Taxonomy" id="853"/>
    <lineage>
        <taxon>Bacteria</taxon>
        <taxon>Bacillati</taxon>
        <taxon>Bacillota</taxon>
        <taxon>Clostridia</taxon>
        <taxon>Eubacteriales</taxon>
        <taxon>Oscillospiraceae</taxon>
        <taxon>Faecalibacterium</taxon>
    </lineage>
</organism>
<evidence type="ECO:0000313" key="2">
    <source>
        <dbReference type="Proteomes" id="UP000251281"/>
    </source>
</evidence>
<dbReference type="Gene3D" id="2.60.320.10">
    <property type="entry name" value="N-utilization substance G protein NusG, insert domain"/>
    <property type="match status" value="1"/>
</dbReference>
<protein>
    <submittedName>
        <fullName evidence="1">Uncharacterized protein</fullName>
    </submittedName>
</protein>
<dbReference type="RefSeq" id="WP_112090503.1">
    <property type="nucleotide sequence ID" value="NZ_PRLD01000003.1"/>
</dbReference>
<accession>A0A329UD88</accession>